<dbReference type="AlphaFoldDB" id="A0A2Z4MI76"/>
<name>A0A2Z4MI76_BREBE</name>
<protein>
    <submittedName>
        <fullName evidence="1">Uncharacterized protein</fullName>
    </submittedName>
</protein>
<dbReference type="Proteomes" id="UP000036061">
    <property type="component" value="Chromosome"/>
</dbReference>
<sequence>MYMDTNEQGEPVWSAHYVMPYGAGEIDLNSPYYSRSPDIRLMAASETCCCAHRFFEDKERTSGT</sequence>
<accession>A0A2Z4MI76</accession>
<dbReference type="EMBL" id="CP030117">
    <property type="protein sequence ID" value="AWX56164.1"/>
    <property type="molecule type" value="Genomic_DNA"/>
</dbReference>
<gene>
    <name evidence="1" type="ORF">AB432_014430</name>
</gene>
<evidence type="ECO:0000313" key="1">
    <source>
        <dbReference type="EMBL" id="AWX56164.1"/>
    </source>
</evidence>
<evidence type="ECO:0000313" key="2">
    <source>
        <dbReference type="Proteomes" id="UP000036061"/>
    </source>
</evidence>
<reference evidence="1 2" key="1">
    <citation type="journal article" date="2015" name="Genome Announc.">
        <title>Draft Genome Sequence of Brevibacillus brevis DZQ7, a Plant Growth-Promoting Rhizobacterium with Broad-Spectrum Antimicrobial Activity.</title>
        <authorList>
            <person name="Hou Q."/>
            <person name="Wang C."/>
            <person name="Hou X."/>
            <person name="Xia Z."/>
            <person name="Ye J."/>
            <person name="Liu K."/>
            <person name="Liu H."/>
            <person name="Wang J."/>
            <person name="Guo H."/>
            <person name="Yu X."/>
            <person name="Yang Y."/>
            <person name="Du B."/>
            <person name="Ding Y."/>
        </authorList>
    </citation>
    <scope>NUCLEOTIDE SEQUENCE [LARGE SCALE GENOMIC DNA]</scope>
    <source>
        <strain evidence="1 2">DZQ7</strain>
    </source>
</reference>
<organism evidence="1 2">
    <name type="scientific">Brevibacillus brevis</name>
    <name type="common">Bacillus brevis</name>
    <dbReference type="NCBI Taxonomy" id="1393"/>
    <lineage>
        <taxon>Bacteria</taxon>
        <taxon>Bacillati</taxon>
        <taxon>Bacillota</taxon>
        <taxon>Bacilli</taxon>
        <taxon>Bacillales</taxon>
        <taxon>Paenibacillaceae</taxon>
        <taxon>Brevibacillus</taxon>
    </lineage>
</organism>
<dbReference type="RefSeq" id="WP_048032865.1">
    <property type="nucleotide sequence ID" value="NZ_CP030117.1"/>
</dbReference>
<proteinExistence type="predicted"/>